<comment type="similarity">
    <text evidence="2">Belongs to the ERGIC family.</text>
</comment>
<dbReference type="EMBL" id="KL367523">
    <property type="protein sequence ID" value="KFD66605.1"/>
    <property type="molecule type" value="Genomic_DNA"/>
</dbReference>
<evidence type="ECO:0000256" key="2">
    <source>
        <dbReference type="ARBA" id="ARBA00005648"/>
    </source>
</evidence>
<evidence type="ECO:0000256" key="5">
    <source>
        <dbReference type="ARBA" id="ARBA00023136"/>
    </source>
</evidence>
<protein>
    <recommendedName>
        <fullName evidence="10">Endoplasmic reticulum vesicle transporter C-terminal domain-containing protein</fullName>
    </recommendedName>
</protein>
<dbReference type="Pfam" id="PF07970">
    <property type="entry name" value="COPIIcoated_ERV"/>
    <property type="match status" value="1"/>
</dbReference>
<reference evidence="9" key="1">
    <citation type="journal article" date="2014" name="Nat. Genet.">
        <title>Genome and transcriptome of the porcine whipworm Trichuris suis.</title>
        <authorList>
            <person name="Jex A.R."/>
            <person name="Nejsum P."/>
            <person name="Schwarz E.M."/>
            <person name="Hu L."/>
            <person name="Young N.D."/>
            <person name="Hall R.S."/>
            <person name="Korhonen P.K."/>
            <person name="Liao S."/>
            <person name="Thamsborg S."/>
            <person name="Xia J."/>
            <person name="Xu P."/>
            <person name="Wang S."/>
            <person name="Scheerlinck J.P."/>
            <person name="Hofmann A."/>
            <person name="Sternberg P.W."/>
            <person name="Wang J."/>
            <person name="Gasser R.B."/>
        </authorList>
    </citation>
    <scope>NUCLEOTIDE SEQUENCE [LARGE SCALE GENOMIC DNA]</scope>
    <source>
        <strain evidence="9">DCEP-RM93F</strain>
    </source>
</reference>
<keyword evidence="3 6" id="KW-0812">Transmembrane</keyword>
<dbReference type="Proteomes" id="UP000030758">
    <property type="component" value="Unassembled WGS sequence"/>
</dbReference>
<feature type="domain" description="Endoplasmic reticulum vesicle transporter C-terminal" evidence="7">
    <location>
        <begin position="174"/>
        <end position="342"/>
    </location>
</feature>
<dbReference type="GO" id="GO:0005783">
    <property type="term" value="C:endoplasmic reticulum"/>
    <property type="evidence" value="ECO:0007669"/>
    <property type="project" value="TreeGrafter"/>
</dbReference>
<evidence type="ECO:0000256" key="6">
    <source>
        <dbReference type="SAM" id="Phobius"/>
    </source>
</evidence>
<evidence type="ECO:0000259" key="7">
    <source>
        <dbReference type="Pfam" id="PF07970"/>
    </source>
</evidence>
<dbReference type="GO" id="GO:0030134">
    <property type="term" value="C:COPII-coated ER to Golgi transport vesicle"/>
    <property type="evidence" value="ECO:0007669"/>
    <property type="project" value="TreeGrafter"/>
</dbReference>
<keyword evidence="4 6" id="KW-1133">Transmembrane helix</keyword>
<dbReference type="PANTHER" id="PTHR10984">
    <property type="entry name" value="ENDOPLASMIC RETICULUM-GOLGI INTERMEDIATE COMPARTMENT PROTEIN"/>
    <property type="match status" value="1"/>
</dbReference>
<evidence type="ECO:0000259" key="8">
    <source>
        <dbReference type="Pfam" id="PF13850"/>
    </source>
</evidence>
<evidence type="ECO:0000256" key="1">
    <source>
        <dbReference type="ARBA" id="ARBA00004457"/>
    </source>
</evidence>
<dbReference type="InterPro" id="IPR012936">
    <property type="entry name" value="Erv_C"/>
</dbReference>
<feature type="domain" description="Endoplasmic reticulum vesicle transporter N-terminal" evidence="8">
    <location>
        <begin position="17"/>
        <end position="101"/>
    </location>
</feature>
<accession>A0A085NAV9</accession>
<sequence>MHELRRRKPEPVVNFIERLDAFPKVIEDVKQEPSPFHGVVSVCSWCLIIWLVYSELQFYRELINDYQFFIDVNYDEKVPINIDLTVAMPCSAISVDFKDVKEHILDDHEGFKLDPVRFELLPESRKFWNVLREINSMHVPGKLQNVGDFNSISEEIWRSMHDMRLVMDSASASHGRKDGCRIYGQFLVAKVHGSFHVTFGRQIRLSETVKLRLINFDASLRFNFSHRIEKLAFGPRLPGTVNPLDGVERTSMNENDLFQYYVNVVPTRMTKANGEVLRSSQYSVTQLSRTINHLNGSHGRPGISIIYDLSPILVDITQRKQSIIVLLLRLCAIVGGVFATSDVLVTFSDALLGRSGNVGKTHLPTVI</sequence>
<evidence type="ECO:0000256" key="3">
    <source>
        <dbReference type="ARBA" id="ARBA00022692"/>
    </source>
</evidence>
<dbReference type="GO" id="GO:0033116">
    <property type="term" value="C:endoplasmic reticulum-Golgi intermediate compartment membrane"/>
    <property type="evidence" value="ECO:0007669"/>
    <property type="project" value="UniProtKB-SubCell"/>
</dbReference>
<evidence type="ECO:0000256" key="4">
    <source>
        <dbReference type="ARBA" id="ARBA00022989"/>
    </source>
</evidence>
<feature type="transmembrane region" description="Helical" evidence="6">
    <location>
        <begin position="326"/>
        <end position="347"/>
    </location>
</feature>
<dbReference type="InterPro" id="IPR045888">
    <property type="entry name" value="Erv"/>
</dbReference>
<dbReference type="PANTHER" id="PTHR10984:SF30">
    <property type="entry name" value="ENDOPLASMIC RETICULUM-GOLGI INTERMEDIATE COMPARTMENT PROTEIN 2"/>
    <property type="match status" value="1"/>
</dbReference>
<keyword evidence="5 6" id="KW-0472">Membrane</keyword>
<dbReference type="OrthoDB" id="2382881at2759"/>
<dbReference type="GO" id="GO:0006888">
    <property type="term" value="P:endoplasmic reticulum to Golgi vesicle-mediated transport"/>
    <property type="evidence" value="ECO:0007669"/>
    <property type="project" value="TreeGrafter"/>
</dbReference>
<dbReference type="InterPro" id="IPR039542">
    <property type="entry name" value="Erv_N"/>
</dbReference>
<name>A0A085NAV9_9BILA</name>
<dbReference type="GO" id="GO:0006890">
    <property type="term" value="P:retrograde vesicle-mediated transport, Golgi to endoplasmic reticulum"/>
    <property type="evidence" value="ECO:0007669"/>
    <property type="project" value="TreeGrafter"/>
</dbReference>
<comment type="subcellular location">
    <subcellularLocation>
        <location evidence="1">Endoplasmic reticulum-Golgi intermediate compartment membrane</location>
        <topology evidence="1">Multi-pass membrane protein</topology>
    </subcellularLocation>
</comment>
<dbReference type="Pfam" id="PF13850">
    <property type="entry name" value="ERGIC_N"/>
    <property type="match status" value="1"/>
</dbReference>
<evidence type="ECO:0008006" key="10">
    <source>
        <dbReference type="Google" id="ProtNLM"/>
    </source>
</evidence>
<evidence type="ECO:0000313" key="9">
    <source>
        <dbReference type="EMBL" id="KFD66605.1"/>
    </source>
</evidence>
<organism evidence="9">
    <name type="scientific">Trichuris suis</name>
    <name type="common">pig whipworm</name>
    <dbReference type="NCBI Taxonomy" id="68888"/>
    <lineage>
        <taxon>Eukaryota</taxon>
        <taxon>Metazoa</taxon>
        <taxon>Ecdysozoa</taxon>
        <taxon>Nematoda</taxon>
        <taxon>Enoplea</taxon>
        <taxon>Dorylaimia</taxon>
        <taxon>Trichinellida</taxon>
        <taxon>Trichuridae</taxon>
        <taxon>Trichuris</taxon>
    </lineage>
</organism>
<gene>
    <name evidence="9" type="ORF">M514_01602</name>
</gene>
<dbReference type="AlphaFoldDB" id="A0A085NAV9"/>
<proteinExistence type="inferred from homology"/>